<reference evidence="2" key="1">
    <citation type="journal article" date="2020" name="Stud. Mycol.">
        <title>101 Dothideomycetes genomes: a test case for predicting lifestyles and emergence of pathogens.</title>
        <authorList>
            <person name="Haridas S."/>
            <person name="Albert R."/>
            <person name="Binder M."/>
            <person name="Bloem J."/>
            <person name="Labutti K."/>
            <person name="Salamov A."/>
            <person name="Andreopoulos B."/>
            <person name="Baker S."/>
            <person name="Barry K."/>
            <person name="Bills G."/>
            <person name="Bluhm B."/>
            <person name="Cannon C."/>
            <person name="Castanera R."/>
            <person name="Culley D."/>
            <person name="Daum C."/>
            <person name="Ezra D."/>
            <person name="Gonzalez J."/>
            <person name="Henrissat B."/>
            <person name="Kuo A."/>
            <person name="Liang C."/>
            <person name="Lipzen A."/>
            <person name="Lutzoni F."/>
            <person name="Magnuson J."/>
            <person name="Mondo S."/>
            <person name="Nolan M."/>
            <person name="Ohm R."/>
            <person name="Pangilinan J."/>
            <person name="Park H.-J."/>
            <person name="Ramirez L."/>
            <person name="Alfaro M."/>
            <person name="Sun H."/>
            <person name="Tritt A."/>
            <person name="Yoshinaga Y."/>
            <person name="Zwiers L.-H."/>
            <person name="Turgeon B."/>
            <person name="Goodwin S."/>
            <person name="Spatafora J."/>
            <person name="Crous P."/>
            <person name="Grigoriev I."/>
        </authorList>
    </citation>
    <scope>NUCLEOTIDE SEQUENCE</scope>
    <source>
        <strain evidence="2">CBS 161.51</strain>
    </source>
</reference>
<evidence type="ECO:0008006" key="4">
    <source>
        <dbReference type="Google" id="ProtNLM"/>
    </source>
</evidence>
<dbReference type="OrthoDB" id="3796964at2759"/>
<name>A0A6A5SCH6_9PLEO</name>
<evidence type="ECO:0000313" key="2">
    <source>
        <dbReference type="EMBL" id="KAF1937663.1"/>
    </source>
</evidence>
<protein>
    <recommendedName>
        <fullName evidence="4">SprT-like domain-containing protein</fullName>
    </recommendedName>
</protein>
<keyword evidence="3" id="KW-1185">Reference proteome</keyword>
<evidence type="ECO:0000313" key="3">
    <source>
        <dbReference type="Proteomes" id="UP000800038"/>
    </source>
</evidence>
<evidence type="ECO:0000256" key="1">
    <source>
        <dbReference type="SAM" id="SignalP"/>
    </source>
</evidence>
<proteinExistence type="predicted"/>
<gene>
    <name evidence="2" type="ORF">EJ02DRAFT_49275</name>
</gene>
<keyword evidence="1" id="KW-0732">Signal</keyword>
<feature type="signal peptide" evidence="1">
    <location>
        <begin position="1"/>
        <end position="20"/>
    </location>
</feature>
<feature type="chain" id="PRO_5025531060" description="SprT-like domain-containing protein" evidence="1">
    <location>
        <begin position="21"/>
        <end position="170"/>
    </location>
</feature>
<dbReference type="AlphaFoldDB" id="A0A6A5SCH6"/>
<organism evidence="2 3">
    <name type="scientific">Clathrospora elynae</name>
    <dbReference type="NCBI Taxonomy" id="706981"/>
    <lineage>
        <taxon>Eukaryota</taxon>
        <taxon>Fungi</taxon>
        <taxon>Dikarya</taxon>
        <taxon>Ascomycota</taxon>
        <taxon>Pezizomycotina</taxon>
        <taxon>Dothideomycetes</taxon>
        <taxon>Pleosporomycetidae</taxon>
        <taxon>Pleosporales</taxon>
        <taxon>Diademaceae</taxon>
        <taxon>Clathrospora</taxon>
    </lineage>
</organism>
<sequence length="170" mass="19416">MKKLLKDVLIVFFLSAHIHIDFEWNVNTRKMEDDLGNTTTTERNGVEFQHVRMHPTRRSQPGIQLERIGSSLAQNRLGTTLHELIHAYLGQFGCEECRTYKENMSDHGRAFQILAKAIEEQSLRLLGLELNLGRLDGMVADMKNGEGRNVPSVHDSEVYGFLERLGTIPR</sequence>
<dbReference type="Proteomes" id="UP000800038">
    <property type="component" value="Unassembled WGS sequence"/>
</dbReference>
<accession>A0A6A5SCH6</accession>
<dbReference type="EMBL" id="ML976130">
    <property type="protein sequence ID" value="KAF1937663.1"/>
    <property type="molecule type" value="Genomic_DNA"/>
</dbReference>